<dbReference type="Proteomes" id="UP000008177">
    <property type="component" value="Unplaced contigs"/>
</dbReference>
<dbReference type="EMBL" id="FQ790345">
    <property type="protein sequence ID" value="CCD53032.1"/>
    <property type="molecule type" value="Genomic_DNA"/>
</dbReference>
<evidence type="ECO:0000313" key="2">
    <source>
        <dbReference type="Proteomes" id="UP000008177"/>
    </source>
</evidence>
<proteinExistence type="predicted"/>
<reference evidence="2" key="1">
    <citation type="journal article" date="2011" name="PLoS Genet.">
        <title>Genomic analysis of the necrotrophic fungal pathogens Sclerotinia sclerotiorum and Botrytis cinerea.</title>
        <authorList>
            <person name="Amselem J."/>
            <person name="Cuomo C.A."/>
            <person name="van Kan J.A."/>
            <person name="Viaud M."/>
            <person name="Benito E.P."/>
            <person name="Couloux A."/>
            <person name="Coutinho P.M."/>
            <person name="de Vries R.P."/>
            <person name="Dyer P.S."/>
            <person name="Fillinger S."/>
            <person name="Fournier E."/>
            <person name="Gout L."/>
            <person name="Hahn M."/>
            <person name="Kohn L."/>
            <person name="Lapalu N."/>
            <person name="Plummer K.M."/>
            <person name="Pradier J.M."/>
            <person name="Quevillon E."/>
            <person name="Sharon A."/>
            <person name="Simon A."/>
            <person name="ten Have A."/>
            <person name="Tudzynski B."/>
            <person name="Tudzynski P."/>
            <person name="Wincker P."/>
            <person name="Andrew M."/>
            <person name="Anthouard V."/>
            <person name="Beever R.E."/>
            <person name="Beffa R."/>
            <person name="Benoit I."/>
            <person name="Bouzid O."/>
            <person name="Brault B."/>
            <person name="Chen Z."/>
            <person name="Choquer M."/>
            <person name="Collemare J."/>
            <person name="Cotton P."/>
            <person name="Danchin E.G."/>
            <person name="Da Silva C."/>
            <person name="Gautier A."/>
            <person name="Giraud C."/>
            <person name="Giraud T."/>
            <person name="Gonzalez C."/>
            <person name="Grossetete S."/>
            <person name="Guldener U."/>
            <person name="Henrissat B."/>
            <person name="Howlett B.J."/>
            <person name="Kodira C."/>
            <person name="Kretschmer M."/>
            <person name="Lappartient A."/>
            <person name="Leroch M."/>
            <person name="Levis C."/>
            <person name="Mauceli E."/>
            <person name="Neuveglise C."/>
            <person name="Oeser B."/>
            <person name="Pearson M."/>
            <person name="Poulain J."/>
            <person name="Poussereau N."/>
            <person name="Quesneville H."/>
            <person name="Rascle C."/>
            <person name="Schumacher J."/>
            <person name="Segurens B."/>
            <person name="Sexton A."/>
            <person name="Silva E."/>
            <person name="Sirven C."/>
            <person name="Soanes D.M."/>
            <person name="Talbot N.J."/>
            <person name="Templeton M."/>
            <person name="Yandava C."/>
            <person name="Yarden O."/>
            <person name="Zeng Q."/>
            <person name="Rollins J.A."/>
            <person name="Lebrun M.H."/>
            <person name="Dickman M."/>
        </authorList>
    </citation>
    <scope>NUCLEOTIDE SEQUENCE [LARGE SCALE GENOMIC DNA]</scope>
    <source>
        <strain evidence="2">T4</strain>
    </source>
</reference>
<sequence>MDLWSPLNCQVQTSENRISWMWCICVCMELNASFTDIIPSHLISQNQHPPNLQIHKIANRTE</sequence>
<evidence type="ECO:0000313" key="1">
    <source>
        <dbReference type="EMBL" id="CCD53032.1"/>
    </source>
</evidence>
<organism evidence="1 2">
    <name type="scientific">Botryotinia fuckeliana (strain T4)</name>
    <name type="common">Noble rot fungus</name>
    <name type="synonym">Botrytis cinerea</name>
    <dbReference type="NCBI Taxonomy" id="999810"/>
    <lineage>
        <taxon>Eukaryota</taxon>
        <taxon>Fungi</taxon>
        <taxon>Dikarya</taxon>
        <taxon>Ascomycota</taxon>
        <taxon>Pezizomycotina</taxon>
        <taxon>Leotiomycetes</taxon>
        <taxon>Helotiales</taxon>
        <taxon>Sclerotiniaceae</taxon>
        <taxon>Botrytis</taxon>
    </lineage>
</organism>
<accession>G2YN34</accession>
<protein>
    <submittedName>
        <fullName evidence="1">Uncharacterized protein</fullName>
    </submittedName>
</protein>
<dbReference type="InParanoid" id="G2YN34"/>
<gene>
    <name evidence="1" type="ORF">BofuT4_uP139560.1</name>
</gene>
<dbReference type="AlphaFoldDB" id="G2YN34"/>
<dbReference type="HOGENOM" id="CLU_2903953_0_0_1"/>
<name>G2YN34_BOTF4</name>